<dbReference type="GO" id="GO:0005524">
    <property type="term" value="F:ATP binding"/>
    <property type="evidence" value="ECO:0007669"/>
    <property type="project" value="UniProtKB-KW"/>
</dbReference>
<gene>
    <name evidence="5" type="ORF">BVG16_27770</name>
</gene>
<dbReference type="InterPro" id="IPR003593">
    <property type="entry name" value="AAA+_ATPase"/>
</dbReference>
<dbReference type="InterPro" id="IPR017871">
    <property type="entry name" value="ABC_transporter-like_CS"/>
</dbReference>
<dbReference type="Pfam" id="PF00005">
    <property type="entry name" value="ABC_tran"/>
    <property type="match status" value="1"/>
</dbReference>
<dbReference type="InterPro" id="IPR051782">
    <property type="entry name" value="ABC_Transporter_VariousFunc"/>
</dbReference>
<keyword evidence="2" id="KW-0547">Nucleotide-binding</keyword>
<dbReference type="Gene3D" id="3.40.50.300">
    <property type="entry name" value="P-loop containing nucleotide triphosphate hydrolases"/>
    <property type="match status" value="1"/>
</dbReference>
<dbReference type="OrthoDB" id="9804819at2"/>
<evidence type="ECO:0000313" key="6">
    <source>
        <dbReference type="Proteomes" id="UP000190188"/>
    </source>
</evidence>
<keyword evidence="6" id="KW-1185">Reference proteome</keyword>
<evidence type="ECO:0000256" key="3">
    <source>
        <dbReference type="ARBA" id="ARBA00022840"/>
    </source>
</evidence>
<dbReference type="SUPFAM" id="SSF52540">
    <property type="entry name" value="P-loop containing nucleoside triphosphate hydrolases"/>
    <property type="match status" value="1"/>
</dbReference>
<dbReference type="PROSITE" id="PS00211">
    <property type="entry name" value="ABC_TRANSPORTER_1"/>
    <property type="match status" value="1"/>
</dbReference>
<dbReference type="EMBL" id="MSZX01000015">
    <property type="protein sequence ID" value="OPA73609.1"/>
    <property type="molecule type" value="Genomic_DNA"/>
</dbReference>
<dbReference type="PANTHER" id="PTHR42939">
    <property type="entry name" value="ABC TRANSPORTER ATP-BINDING PROTEIN ALBC-RELATED"/>
    <property type="match status" value="1"/>
</dbReference>
<dbReference type="Proteomes" id="UP000190188">
    <property type="component" value="Unassembled WGS sequence"/>
</dbReference>
<dbReference type="STRING" id="1324314.BVG16_27770"/>
<dbReference type="SMART" id="SM00382">
    <property type="entry name" value="AAA"/>
    <property type="match status" value="1"/>
</dbReference>
<keyword evidence="1" id="KW-0813">Transport</keyword>
<protein>
    <recommendedName>
        <fullName evidence="4">ABC transporter domain-containing protein</fullName>
    </recommendedName>
</protein>
<dbReference type="CDD" id="cd03230">
    <property type="entry name" value="ABC_DR_subfamily_A"/>
    <property type="match status" value="1"/>
</dbReference>
<feature type="domain" description="ABC transporter" evidence="4">
    <location>
        <begin position="2"/>
        <end position="233"/>
    </location>
</feature>
<evidence type="ECO:0000313" key="5">
    <source>
        <dbReference type="EMBL" id="OPA73609.1"/>
    </source>
</evidence>
<dbReference type="InterPro" id="IPR003439">
    <property type="entry name" value="ABC_transporter-like_ATP-bd"/>
</dbReference>
<evidence type="ECO:0000256" key="2">
    <source>
        <dbReference type="ARBA" id="ARBA00022741"/>
    </source>
</evidence>
<dbReference type="InterPro" id="IPR027417">
    <property type="entry name" value="P-loop_NTPase"/>
</dbReference>
<dbReference type="GO" id="GO:0016887">
    <property type="term" value="F:ATP hydrolysis activity"/>
    <property type="evidence" value="ECO:0007669"/>
    <property type="project" value="InterPro"/>
</dbReference>
<dbReference type="RefSeq" id="WP_078502458.1">
    <property type="nucleotide sequence ID" value="NZ_MSZX01000015.1"/>
</dbReference>
<dbReference type="PANTHER" id="PTHR42939:SF1">
    <property type="entry name" value="ABC TRANSPORTER ATP-BINDING PROTEIN ALBC-RELATED"/>
    <property type="match status" value="1"/>
</dbReference>
<proteinExistence type="predicted"/>
<comment type="caution">
    <text evidence="5">The sequence shown here is derived from an EMBL/GenBank/DDBJ whole genome shotgun (WGS) entry which is preliminary data.</text>
</comment>
<evidence type="ECO:0000256" key="1">
    <source>
        <dbReference type="ARBA" id="ARBA00022448"/>
    </source>
</evidence>
<evidence type="ECO:0000259" key="4">
    <source>
        <dbReference type="PROSITE" id="PS50893"/>
    </source>
</evidence>
<name>A0A1T2X132_9BACL</name>
<organism evidence="5 6">
    <name type="scientific">Paenibacillus selenitireducens</name>
    <dbReference type="NCBI Taxonomy" id="1324314"/>
    <lineage>
        <taxon>Bacteria</taxon>
        <taxon>Bacillati</taxon>
        <taxon>Bacillota</taxon>
        <taxon>Bacilli</taxon>
        <taxon>Bacillales</taxon>
        <taxon>Paenibacillaceae</taxon>
        <taxon>Paenibacillus</taxon>
    </lineage>
</organism>
<reference evidence="5 6" key="1">
    <citation type="submission" date="2017-01" db="EMBL/GenBank/DDBJ databases">
        <title>Genome analysis of Paenibacillus selenitrireducens ES3-24.</title>
        <authorList>
            <person name="Xu D."/>
            <person name="Yao R."/>
            <person name="Zheng S."/>
        </authorList>
    </citation>
    <scope>NUCLEOTIDE SEQUENCE [LARGE SCALE GENOMIC DNA]</scope>
    <source>
        <strain evidence="5 6">ES3-24</strain>
    </source>
</reference>
<dbReference type="PROSITE" id="PS50893">
    <property type="entry name" value="ABC_TRANSPORTER_2"/>
    <property type="match status" value="1"/>
</dbReference>
<accession>A0A1T2X132</accession>
<sequence length="245" mass="27711">MLNIQGITKHYDKMENAVDNLTLRVLPGEIFGFLGPNGAGKSTTIKLITGMHTLDSGTITINQFDIKLDTIKAKQNLGYVPDTPNFFLHLKGIEYLNFLKDVYAIPSEKCEQTIKTLATKFNMLHALDDFIQNYSHGMRKKILIIGSLLHDPKVWVLDEPLNGLDPNAVFILKELMREHADKGNAVLFSTHMLETAENTCDKIVIIKHGVKIFDGVMQEVKHKMKSEVSLEKLFMELTKNDKDIN</sequence>
<dbReference type="AlphaFoldDB" id="A0A1T2X132"/>
<keyword evidence="3" id="KW-0067">ATP-binding</keyword>